<dbReference type="EMBL" id="BNDV01000018">
    <property type="protein sequence ID" value="GHI18358.1"/>
    <property type="molecule type" value="Genomic_DNA"/>
</dbReference>
<comment type="caution">
    <text evidence="7">The sequence shown here is derived from an EMBL/GenBank/DDBJ whole genome shotgun (WGS) entry which is preliminary data.</text>
</comment>
<evidence type="ECO:0000256" key="5">
    <source>
        <dbReference type="SAM" id="Phobius"/>
    </source>
</evidence>
<proteinExistence type="predicted"/>
<organism evidence="7 8">
    <name type="scientific">Streptomyces virginiae</name>
    <name type="common">Streptomyces cinnamonensis</name>
    <dbReference type="NCBI Taxonomy" id="1961"/>
    <lineage>
        <taxon>Bacteria</taxon>
        <taxon>Bacillati</taxon>
        <taxon>Actinomycetota</taxon>
        <taxon>Actinomycetes</taxon>
        <taxon>Kitasatosporales</taxon>
        <taxon>Streptomycetaceae</taxon>
        <taxon>Streptomyces</taxon>
    </lineage>
</organism>
<dbReference type="GeneID" id="86954368"/>
<evidence type="ECO:0000256" key="3">
    <source>
        <dbReference type="ARBA" id="ARBA00022989"/>
    </source>
</evidence>
<evidence type="ECO:0000313" key="7">
    <source>
        <dbReference type="EMBL" id="GHI18358.1"/>
    </source>
</evidence>
<name>A0ABQ3P003_STRVG</name>
<feature type="transmembrane region" description="Helical" evidence="5">
    <location>
        <begin position="105"/>
        <end position="128"/>
    </location>
</feature>
<keyword evidence="2 5" id="KW-0812">Transmembrane</keyword>
<evidence type="ECO:0000256" key="4">
    <source>
        <dbReference type="ARBA" id="ARBA00023136"/>
    </source>
</evidence>
<protein>
    <submittedName>
        <fullName evidence="7">Transporter</fullName>
    </submittedName>
</protein>
<sequence>MSILTLKGARWVTVRQHRRALWTLPAAVAVSLAVFVVLRWRAAGATPRTGANPFRDLEEVLGYGGLAALLLPLLVGAFVAGPMVARELESGTYRLALTQSSTPRAWLASKIVVAAVTAVACAAAFGLVHRFARLPLTTVYEYSWAEPGPYAELGTVLPAYCLLGVALGALVGQFVRRTIAAMAVTGLVTGLVMAVLGAVRWSFVPARTVTAPLGSPYPYPPHDAFTTDFGLVTSSGGRLPEWACTRSSSLDHCPAELNVTGQYVDYHPYADYWPTQSIETAAVLVLAALALWGAFAVLRSRHP</sequence>
<comment type="subcellular location">
    <subcellularLocation>
        <location evidence="1">Membrane</location>
        <topology evidence="1">Multi-pass membrane protein</topology>
    </subcellularLocation>
</comment>
<feature type="transmembrane region" description="Helical" evidence="5">
    <location>
        <begin position="179"/>
        <end position="203"/>
    </location>
</feature>
<keyword evidence="4 5" id="KW-0472">Membrane</keyword>
<evidence type="ECO:0000256" key="2">
    <source>
        <dbReference type="ARBA" id="ARBA00022692"/>
    </source>
</evidence>
<keyword evidence="8" id="KW-1185">Reference proteome</keyword>
<accession>A0ABQ3P003</accession>
<keyword evidence="3 5" id="KW-1133">Transmembrane helix</keyword>
<dbReference type="InterPro" id="IPR013525">
    <property type="entry name" value="ABC2_TM"/>
</dbReference>
<gene>
    <name evidence="7" type="ORF">Scinn_78210</name>
</gene>
<reference evidence="8" key="1">
    <citation type="submission" date="2020-09" db="EMBL/GenBank/DDBJ databases">
        <title>Whole genome shotgun sequence of Streptomyces cinnamonensis NBRC 15873.</title>
        <authorList>
            <person name="Komaki H."/>
            <person name="Tamura T."/>
        </authorList>
    </citation>
    <scope>NUCLEOTIDE SEQUENCE [LARGE SCALE GENOMIC DNA]</scope>
    <source>
        <strain evidence="8">NBRC 15873</strain>
    </source>
</reference>
<feature type="domain" description="ABC-2 type transporter transmembrane" evidence="6">
    <location>
        <begin position="65"/>
        <end position="199"/>
    </location>
</feature>
<feature type="transmembrane region" description="Helical" evidence="5">
    <location>
        <begin position="148"/>
        <end position="172"/>
    </location>
</feature>
<evidence type="ECO:0000256" key="1">
    <source>
        <dbReference type="ARBA" id="ARBA00004141"/>
    </source>
</evidence>
<feature type="transmembrane region" description="Helical" evidence="5">
    <location>
        <begin position="281"/>
        <end position="298"/>
    </location>
</feature>
<dbReference type="Pfam" id="PF12698">
    <property type="entry name" value="ABC2_membrane_3"/>
    <property type="match status" value="1"/>
</dbReference>
<evidence type="ECO:0000313" key="8">
    <source>
        <dbReference type="Proteomes" id="UP000660554"/>
    </source>
</evidence>
<evidence type="ECO:0000259" key="6">
    <source>
        <dbReference type="Pfam" id="PF12698"/>
    </source>
</evidence>
<feature type="transmembrane region" description="Helical" evidence="5">
    <location>
        <begin position="20"/>
        <end position="40"/>
    </location>
</feature>
<dbReference type="RefSeq" id="WP_053614162.1">
    <property type="nucleotide sequence ID" value="NZ_BMRU01000006.1"/>
</dbReference>
<feature type="transmembrane region" description="Helical" evidence="5">
    <location>
        <begin position="60"/>
        <end position="84"/>
    </location>
</feature>
<dbReference type="Proteomes" id="UP000660554">
    <property type="component" value="Unassembled WGS sequence"/>
</dbReference>